<keyword evidence="3 4" id="KW-0326">Glycosidase</keyword>
<comment type="caution">
    <text evidence="6">The sequence shown here is derived from an EMBL/GenBank/DDBJ whole genome shotgun (WGS) entry which is preliminary data.</text>
</comment>
<dbReference type="InterPro" id="IPR006710">
    <property type="entry name" value="Glyco_hydro_43"/>
</dbReference>
<proteinExistence type="inferred from homology"/>
<dbReference type="Pfam" id="PF04616">
    <property type="entry name" value="Glyco_hydro_43"/>
    <property type="match status" value="1"/>
</dbReference>
<sequence>MISKLVVIIILVTAIVNGITCRQITISNVIPRRDTDGNIMDAHDGNVFLHEGLYYYYGASYGLCKEPPGPSGCTVWHTGGCGFQLNHNVSLYTSTDLSEWKFRGYVFQMSSMKTQGIMFGPRVLPNPKTNKWVMWFNFLPATGTGVSQSQCAITISDTPEGPFQLVTEKVTTLAWENTGDLNLFQDDNGDAYIIYNSHIDGSIYKPDHLMSVEKLSDDYLSSLGMKFNSGFFGQTFVEGGAMFKHNGTYNAVFGQCCCYCTEGASTTVYTSLSPLGPFETRNNLGNEGHAQLYNILQFKTTTTSDGYGYLWQGNKWQSSPDGDKGHDFTYWSPLSFDWDGNVKYMNYTANFTIDVIPGFH</sequence>
<reference evidence="6" key="1">
    <citation type="submission" date="2021-02" db="EMBL/GenBank/DDBJ databases">
        <authorList>
            <person name="Nowell W R."/>
        </authorList>
    </citation>
    <scope>NUCLEOTIDE SEQUENCE</scope>
</reference>
<dbReference type="Gene3D" id="2.115.10.20">
    <property type="entry name" value="Glycosyl hydrolase domain, family 43"/>
    <property type="match status" value="1"/>
</dbReference>
<dbReference type="PANTHER" id="PTHR22925">
    <property type="entry name" value="GLYCOSYL HYDROLASE 43 FAMILY MEMBER"/>
    <property type="match status" value="1"/>
</dbReference>
<comment type="similarity">
    <text evidence="1 4">Belongs to the glycosyl hydrolase 43 family.</text>
</comment>
<dbReference type="Proteomes" id="UP000681967">
    <property type="component" value="Unassembled WGS sequence"/>
</dbReference>
<dbReference type="SUPFAM" id="SSF75005">
    <property type="entry name" value="Arabinanase/levansucrase/invertase"/>
    <property type="match status" value="1"/>
</dbReference>
<accession>A0A815DJY6</accession>
<keyword evidence="5" id="KW-0732">Signal</keyword>
<name>A0A815DJY6_9BILA</name>
<dbReference type="GO" id="GO:0005975">
    <property type="term" value="P:carbohydrate metabolic process"/>
    <property type="evidence" value="ECO:0007669"/>
    <property type="project" value="InterPro"/>
</dbReference>
<feature type="signal peptide" evidence="5">
    <location>
        <begin position="1"/>
        <end position="21"/>
    </location>
</feature>
<feature type="chain" id="PRO_5036227200" evidence="5">
    <location>
        <begin position="22"/>
        <end position="360"/>
    </location>
</feature>
<evidence type="ECO:0000256" key="5">
    <source>
        <dbReference type="SAM" id="SignalP"/>
    </source>
</evidence>
<dbReference type="EMBL" id="CAJNOV010007810">
    <property type="protein sequence ID" value="CAF1299277.1"/>
    <property type="molecule type" value="Genomic_DNA"/>
</dbReference>
<evidence type="ECO:0000313" key="6">
    <source>
        <dbReference type="EMBL" id="CAF1299277.1"/>
    </source>
</evidence>
<organism evidence="6 8">
    <name type="scientific">Rotaria magnacalcarata</name>
    <dbReference type="NCBI Taxonomy" id="392030"/>
    <lineage>
        <taxon>Eukaryota</taxon>
        <taxon>Metazoa</taxon>
        <taxon>Spiralia</taxon>
        <taxon>Gnathifera</taxon>
        <taxon>Rotifera</taxon>
        <taxon>Eurotatoria</taxon>
        <taxon>Bdelloidea</taxon>
        <taxon>Philodinida</taxon>
        <taxon>Philodinidae</taxon>
        <taxon>Rotaria</taxon>
    </lineage>
</organism>
<evidence type="ECO:0000313" key="7">
    <source>
        <dbReference type="EMBL" id="CAF4024840.1"/>
    </source>
</evidence>
<evidence type="ECO:0000313" key="8">
    <source>
        <dbReference type="Proteomes" id="UP000663855"/>
    </source>
</evidence>
<evidence type="ECO:0000256" key="4">
    <source>
        <dbReference type="RuleBase" id="RU361187"/>
    </source>
</evidence>
<keyword evidence="2 4" id="KW-0378">Hydrolase</keyword>
<evidence type="ECO:0000256" key="3">
    <source>
        <dbReference type="ARBA" id="ARBA00023295"/>
    </source>
</evidence>
<dbReference type="PANTHER" id="PTHR22925:SF3">
    <property type="entry name" value="GLYCOSYL HYDROLASE FAMILY PROTEIN 43"/>
    <property type="match status" value="1"/>
</dbReference>
<dbReference type="InterPro" id="IPR023296">
    <property type="entry name" value="Glyco_hydro_beta-prop_sf"/>
</dbReference>
<dbReference type="GO" id="GO:0004553">
    <property type="term" value="F:hydrolase activity, hydrolyzing O-glycosyl compounds"/>
    <property type="evidence" value="ECO:0007669"/>
    <property type="project" value="InterPro"/>
</dbReference>
<evidence type="ECO:0000256" key="1">
    <source>
        <dbReference type="ARBA" id="ARBA00009865"/>
    </source>
</evidence>
<evidence type="ECO:0000256" key="2">
    <source>
        <dbReference type="ARBA" id="ARBA00022801"/>
    </source>
</evidence>
<gene>
    <name evidence="7" type="ORF">BYL167_LOCUS14990</name>
    <name evidence="6" type="ORF">CJN711_LOCUS16843</name>
</gene>
<dbReference type="AlphaFoldDB" id="A0A815DJY6"/>
<protein>
    <submittedName>
        <fullName evidence="6">Uncharacterized protein</fullName>
    </submittedName>
</protein>
<dbReference type="EMBL" id="CAJOBH010005457">
    <property type="protein sequence ID" value="CAF4024840.1"/>
    <property type="molecule type" value="Genomic_DNA"/>
</dbReference>
<dbReference type="Proteomes" id="UP000663855">
    <property type="component" value="Unassembled WGS sequence"/>
</dbReference>